<feature type="coiled-coil region" evidence="1">
    <location>
        <begin position="26"/>
        <end position="60"/>
    </location>
</feature>
<dbReference type="InParanoid" id="A0A165IZL9"/>
<evidence type="ECO:0000313" key="2">
    <source>
        <dbReference type="EMBL" id="KZV94104.1"/>
    </source>
</evidence>
<name>A0A165IZL9_EXIGL</name>
<keyword evidence="1" id="KW-0175">Coiled coil</keyword>
<accession>A0A165IZL9</accession>
<sequence>MSYARLPSADEILGIRAVIRGRREELASLHAQISAFQRQIDALRTNCEKVEGDIAAAEQVIAPVRRLPDEIIGEVVTLCALDDEADAQVLRTLSSICKLWRDVTLSTPRAW</sequence>
<reference evidence="2 3" key="1">
    <citation type="journal article" date="2016" name="Mol. Biol. Evol.">
        <title>Comparative Genomics of Early-Diverging Mushroom-Forming Fungi Provides Insights into the Origins of Lignocellulose Decay Capabilities.</title>
        <authorList>
            <person name="Nagy L.G."/>
            <person name="Riley R."/>
            <person name="Tritt A."/>
            <person name="Adam C."/>
            <person name="Daum C."/>
            <person name="Floudas D."/>
            <person name="Sun H."/>
            <person name="Yadav J.S."/>
            <person name="Pangilinan J."/>
            <person name="Larsson K.H."/>
            <person name="Matsuura K."/>
            <person name="Barry K."/>
            <person name="Labutti K."/>
            <person name="Kuo R."/>
            <person name="Ohm R.A."/>
            <person name="Bhattacharya S.S."/>
            <person name="Shirouzu T."/>
            <person name="Yoshinaga Y."/>
            <person name="Martin F.M."/>
            <person name="Grigoriev I.V."/>
            <person name="Hibbett D.S."/>
        </authorList>
    </citation>
    <scope>NUCLEOTIDE SEQUENCE [LARGE SCALE GENOMIC DNA]</scope>
    <source>
        <strain evidence="2 3">HHB12029</strain>
    </source>
</reference>
<dbReference type="OrthoDB" id="3268380at2759"/>
<gene>
    <name evidence="2" type="ORF">EXIGLDRAFT_612069</name>
</gene>
<evidence type="ECO:0000313" key="3">
    <source>
        <dbReference type="Proteomes" id="UP000077266"/>
    </source>
</evidence>
<organism evidence="2 3">
    <name type="scientific">Exidia glandulosa HHB12029</name>
    <dbReference type="NCBI Taxonomy" id="1314781"/>
    <lineage>
        <taxon>Eukaryota</taxon>
        <taxon>Fungi</taxon>
        <taxon>Dikarya</taxon>
        <taxon>Basidiomycota</taxon>
        <taxon>Agaricomycotina</taxon>
        <taxon>Agaricomycetes</taxon>
        <taxon>Auriculariales</taxon>
        <taxon>Exidiaceae</taxon>
        <taxon>Exidia</taxon>
    </lineage>
</organism>
<proteinExistence type="predicted"/>
<evidence type="ECO:0000256" key="1">
    <source>
        <dbReference type="SAM" id="Coils"/>
    </source>
</evidence>
<dbReference type="AlphaFoldDB" id="A0A165IZL9"/>
<dbReference type="EMBL" id="KV425978">
    <property type="protein sequence ID" value="KZV94104.1"/>
    <property type="molecule type" value="Genomic_DNA"/>
</dbReference>
<feature type="non-terminal residue" evidence="2">
    <location>
        <position position="111"/>
    </location>
</feature>
<keyword evidence="3" id="KW-1185">Reference proteome</keyword>
<protein>
    <submittedName>
        <fullName evidence="2">Uncharacterized protein</fullName>
    </submittedName>
</protein>
<dbReference type="Proteomes" id="UP000077266">
    <property type="component" value="Unassembled WGS sequence"/>
</dbReference>